<keyword evidence="2" id="KW-0223">Dioxygenase</keyword>
<keyword evidence="3" id="KW-1185">Reference proteome</keyword>
<dbReference type="InterPro" id="IPR047263">
    <property type="entry name" value="HNL-like_cupin"/>
</dbReference>
<dbReference type="Proteomes" id="UP000588158">
    <property type="component" value="Unassembled WGS sequence"/>
</dbReference>
<comment type="caution">
    <text evidence="2">The sequence shown here is derived from an EMBL/GenBank/DDBJ whole genome shotgun (WGS) entry which is preliminary data.</text>
</comment>
<dbReference type="PANTHER" id="PTHR43698">
    <property type="entry name" value="RIBD C-TERMINAL DOMAIN CONTAINING PROTEIN"/>
    <property type="match status" value="1"/>
</dbReference>
<evidence type="ECO:0000313" key="3">
    <source>
        <dbReference type="Proteomes" id="UP000588158"/>
    </source>
</evidence>
<proteinExistence type="predicted"/>
<dbReference type="PANTHER" id="PTHR43698:SF1">
    <property type="entry name" value="BLL4564 PROTEIN"/>
    <property type="match status" value="1"/>
</dbReference>
<reference evidence="2 3" key="1">
    <citation type="submission" date="2020-08" db="EMBL/GenBank/DDBJ databases">
        <title>Sequencing the genomes of 1000 actinobacteria strains.</title>
        <authorList>
            <person name="Klenk H.-P."/>
        </authorList>
    </citation>
    <scope>NUCLEOTIDE SEQUENCE [LARGE SCALE GENOMIC DNA]</scope>
    <source>
        <strain evidence="2 3">DSM 28796</strain>
    </source>
</reference>
<gene>
    <name evidence="2" type="ORF">HNR70_000366</name>
</gene>
<feature type="domain" description="Cupin type-2" evidence="1">
    <location>
        <begin position="39"/>
        <end position="95"/>
    </location>
</feature>
<sequence length="141" mass="15357">MEKLPVPETVPAPPAWFTGGVLMDPLRGPRDGSRVAMSHVHFAPGARTHWHWHPVGQTLLGTDGVGLVVTRAGEVVTLEPGRTVWIPPREEHWHGALVGTLMAHLAIQEADEDDQTVTWLEPVSDEEFARANAVAATTEHS</sequence>
<dbReference type="AlphaFoldDB" id="A0A841A9D9"/>
<dbReference type="GO" id="GO:0051213">
    <property type="term" value="F:dioxygenase activity"/>
    <property type="evidence" value="ECO:0007669"/>
    <property type="project" value="UniProtKB-KW"/>
</dbReference>
<protein>
    <submittedName>
        <fullName evidence="2">Quercetin dioxygenase-like cupin family protein</fullName>
    </submittedName>
</protein>
<dbReference type="InterPro" id="IPR014710">
    <property type="entry name" value="RmlC-like_jellyroll"/>
</dbReference>
<dbReference type="RefSeq" id="WP_184324161.1">
    <property type="nucleotide sequence ID" value="NZ_JACHLZ010000001.1"/>
</dbReference>
<dbReference type="SUPFAM" id="SSF51182">
    <property type="entry name" value="RmlC-like cupins"/>
    <property type="match status" value="1"/>
</dbReference>
<name>A0A841A9D9_9MICO</name>
<dbReference type="CDD" id="cd02233">
    <property type="entry name" value="cupin_HNL-like"/>
    <property type="match status" value="1"/>
</dbReference>
<dbReference type="Gene3D" id="2.60.120.10">
    <property type="entry name" value="Jelly Rolls"/>
    <property type="match status" value="1"/>
</dbReference>
<dbReference type="Pfam" id="PF07883">
    <property type="entry name" value="Cupin_2"/>
    <property type="match status" value="1"/>
</dbReference>
<accession>A0A841A9D9</accession>
<evidence type="ECO:0000313" key="2">
    <source>
        <dbReference type="EMBL" id="MBB5830553.1"/>
    </source>
</evidence>
<dbReference type="EMBL" id="JACHLZ010000001">
    <property type="protein sequence ID" value="MBB5830553.1"/>
    <property type="molecule type" value="Genomic_DNA"/>
</dbReference>
<evidence type="ECO:0000259" key="1">
    <source>
        <dbReference type="Pfam" id="PF07883"/>
    </source>
</evidence>
<organism evidence="2 3">
    <name type="scientific">Brachybacterium aquaticum</name>
    <dbReference type="NCBI Taxonomy" id="1432564"/>
    <lineage>
        <taxon>Bacteria</taxon>
        <taxon>Bacillati</taxon>
        <taxon>Actinomycetota</taxon>
        <taxon>Actinomycetes</taxon>
        <taxon>Micrococcales</taxon>
        <taxon>Dermabacteraceae</taxon>
        <taxon>Brachybacterium</taxon>
    </lineage>
</organism>
<dbReference type="InterPro" id="IPR011051">
    <property type="entry name" value="RmlC_Cupin_sf"/>
</dbReference>
<dbReference type="InterPro" id="IPR013096">
    <property type="entry name" value="Cupin_2"/>
</dbReference>
<keyword evidence="2" id="KW-0560">Oxidoreductase</keyword>